<sequence>MLLAAAGVAPKALAAAPEPDLVRYLTARKRDARFEVAVLDEAGRDLLVVPLEARGHSFAIAGDGRRAIAFARQPGRFAVAFDTTGAEAPTAFASQPDRHFFGHGAFADGDRLLFATENDYDGARGVAGVYDVAAGMRRIGEFATGGLDPHEAVLMPDGRTLCIANGGVLTHPDYGKLELNLDTMAPSLSYVDVTTGDIVEQVSVDPSLHQLAFHHLAVDAYGAVWFGGQYHGPRGDRPPVVGRHRRGREPELFSGSDDVLRDLGNYIGSVAVDSSGTTVATSSPVGGNVAYWDAATGRCLGTTALRDVCGVAAGSAEPFRLTSGYGEMQESGPGMPTDVLIDAPDEPTAWDNHLRRLPTEPASG</sequence>
<gene>
    <name evidence="2" type="ORF">V3328_05635</name>
</gene>
<proteinExistence type="predicted"/>
<dbReference type="PIRSF" id="PIRSF028101">
    <property type="entry name" value="UCP028101"/>
    <property type="match status" value="1"/>
</dbReference>
<evidence type="ECO:0000256" key="1">
    <source>
        <dbReference type="SAM" id="MobiDB-lite"/>
    </source>
</evidence>
<feature type="region of interest" description="Disordered" evidence="1">
    <location>
        <begin position="344"/>
        <end position="364"/>
    </location>
</feature>
<organism evidence="2 3">
    <name type="scientific">Microbaculum marinum</name>
    <dbReference type="NCBI Taxonomy" id="1764581"/>
    <lineage>
        <taxon>Bacteria</taxon>
        <taxon>Pseudomonadati</taxon>
        <taxon>Pseudomonadota</taxon>
        <taxon>Alphaproteobacteria</taxon>
        <taxon>Hyphomicrobiales</taxon>
        <taxon>Tepidamorphaceae</taxon>
        <taxon>Microbaculum</taxon>
    </lineage>
</organism>
<reference evidence="2 3" key="1">
    <citation type="submission" date="2024-02" db="EMBL/GenBank/DDBJ databases">
        <title>Genome analysis and characterization of Microbaculum marinisediminis sp. nov., isolated from marine sediment.</title>
        <authorList>
            <person name="Du Z.-J."/>
            <person name="Ye Y.-Q."/>
            <person name="Zhang Z.-R."/>
            <person name="Yuan S.-M."/>
            <person name="Zhang X.-Y."/>
        </authorList>
    </citation>
    <scope>NUCLEOTIDE SEQUENCE [LARGE SCALE GENOMIC DNA]</scope>
    <source>
        <strain evidence="2 3">SDUM1044001</strain>
    </source>
</reference>
<protein>
    <submittedName>
        <fullName evidence="2">DUF1513 domain-containing protein</fullName>
    </submittedName>
</protein>
<keyword evidence="3" id="KW-1185">Reference proteome</keyword>
<evidence type="ECO:0000313" key="3">
    <source>
        <dbReference type="Proteomes" id="UP001378188"/>
    </source>
</evidence>
<comment type="caution">
    <text evidence="2">The sequence shown here is derived from an EMBL/GenBank/DDBJ whole genome shotgun (WGS) entry which is preliminary data.</text>
</comment>
<dbReference type="AlphaFoldDB" id="A0AAW9RBR5"/>
<dbReference type="EMBL" id="JAZHOF010000002">
    <property type="protein sequence ID" value="MEJ8570942.1"/>
    <property type="molecule type" value="Genomic_DNA"/>
</dbReference>
<dbReference type="Gene3D" id="2.130.10.10">
    <property type="entry name" value="YVTN repeat-like/Quinoprotein amine dehydrogenase"/>
    <property type="match status" value="1"/>
</dbReference>
<accession>A0AAW9RBR5</accession>
<dbReference type="Pfam" id="PF07433">
    <property type="entry name" value="DUF1513"/>
    <property type="match status" value="1"/>
</dbReference>
<name>A0AAW9RBR5_9HYPH</name>
<dbReference type="SUPFAM" id="SSF50969">
    <property type="entry name" value="YVTN repeat-like/Quinoprotein amine dehydrogenase"/>
    <property type="match status" value="1"/>
</dbReference>
<dbReference type="InterPro" id="IPR015943">
    <property type="entry name" value="WD40/YVTN_repeat-like_dom_sf"/>
</dbReference>
<dbReference type="InterPro" id="IPR008311">
    <property type="entry name" value="UCP028101"/>
</dbReference>
<dbReference type="InterPro" id="IPR011044">
    <property type="entry name" value="Quino_amine_DH_bsu"/>
</dbReference>
<evidence type="ECO:0000313" key="2">
    <source>
        <dbReference type="EMBL" id="MEJ8570942.1"/>
    </source>
</evidence>
<dbReference type="RefSeq" id="WP_340328637.1">
    <property type="nucleotide sequence ID" value="NZ_JAZHOF010000002.1"/>
</dbReference>
<dbReference type="Proteomes" id="UP001378188">
    <property type="component" value="Unassembled WGS sequence"/>
</dbReference>